<accession>A0A923DVJ4</accession>
<dbReference type="PROSITE" id="PS51352">
    <property type="entry name" value="THIOREDOXIN_2"/>
    <property type="match status" value="1"/>
</dbReference>
<evidence type="ECO:0000313" key="3">
    <source>
        <dbReference type="EMBL" id="MBB2144726.1"/>
    </source>
</evidence>
<dbReference type="PANTHER" id="PTHR43640:SF1">
    <property type="entry name" value="THIOREDOXIN-DEPENDENT PEROXIREDOXIN"/>
    <property type="match status" value="1"/>
</dbReference>
<dbReference type="Proteomes" id="UP000601055">
    <property type="component" value="Unassembled WGS sequence"/>
</dbReference>
<dbReference type="GO" id="GO:0016209">
    <property type="term" value="F:antioxidant activity"/>
    <property type="evidence" value="ECO:0007669"/>
    <property type="project" value="InterPro"/>
</dbReference>
<gene>
    <name evidence="3" type="ORF">GM921_04480</name>
</gene>
<comment type="caution">
    <text evidence="3">The sequence shown here is derived from an EMBL/GenBank/DDBJ whole genome shotgun (WGS) entry which is preliminary data.</text>
</comment>
<dbReference type="EMBL" id="WNXD01000001">
    <property type="protein sequence ID" value="MBB2144726.1"/>
    <property type="molecule type" value="Genomic_DNA"/>
</dbReference>
<dbReference type="InterPro" id="IPR013766">
    <property type="entry name" value="Thioredoxin_domain"/>
</dbReference>
<name>A0A923DVJ4_9SPHI</name>
<evidence type="ECO:0000313" key="4">
    <source>
        <dbReference type="Proteomes" id="UP000601055"/>
    </source>
</evidence>
<feature type="signal peptide" evidence="1">
    <location>
        <begin position="1"/>
        <end position="20"/>
    </location>
</feature>
<reference evidence="3" key="1">
    <citation type="submission" date="2019-11" db="EMBL/GenBank/DDBJ databases">
        <title>Description of Pedobacter sp. LMG 31464T.</title>
        <authorList>
            <person name="Carlier A."/>
            <person name="Qi S."/>
            <person name="Vandamme P."/>
        </authorList>
    </citation>
    <scope>NUCLEOTIDE SEQUENCE</scope>
    <source>
        <strain evidence="3">LMG 31464</strain>
    </source>
</reference>
<feature type="domain" description="Thioredoxin" evidence="2">
    <location>
        <begin position="22"/>
        <end position="179"/>
    </location>
</feature>
<keyword evidence="4" id="KW-1185">Reference proteome</keyword>
<dbReference type="GO" id="GO:0016491">
    <property type="term" value="F:oxidoreductase activity"/>
    <property type="evidence" value="ECO:0007669"/>
    <property type="project" value="InterPro"/>
</dbReference>
<evidence type="ECO:0000256" key="1">
    <source>
        <dbReference type="SAM" id="SignalP"/>
    </source>
</evidence>
<dbReference type="InterPro" id="IPR036249">
    <property type="entry name" value="Thioredoxin-like_sf"/>
</dbReference>
<dbReference type="RefSeq" id="WP_182921407.1">
    <property type="nucleotide sequence ID" value="NZ_WNXD01000001.1"/>
</dbReference>
<keyword evidence="1" id="KW-0732">Signal</keyword>
<dbReference type="Pfam" id="PF00578">
    <property type="entry name" value="AhpC-TSA"/>
    <property type="match status" value="1"/>
</dbReference>
<dbReference type="PANTHER" id="PTHR43640">
    <property type="entry name" value="OS07G0260300 PROTEIN"/>
    <property type="match status" value="1"/>
</dbReference>
<protein>
    <submittedName>
        <fullName evidence="3">Redoxin domain-containing protein</fullName>
    </submittedName>
</protein>
<evidence type="ECO:0000259" key="2">
    <source>
        <dbReference type="PROSITE" id="PS51352"/>
    </source>
</evidence>
<dbReference type="AlphaFoldDB" id="A0A923DVJ4"/>
<dbReference type="CDD" id="cd02969">
    <property type="entry name" value="PRX_like1"/>
    <property type="match status" value="1"/>
</dbReference>
<proteinExistence type="predicted"/>
<organism evidence="3 4">
    <name type="scientific">Pedobacter planticolens</name>
    <dbReference type="NCBI Taxonomy" id="2679964"/>
    <lineage>
        <taxon>Bacteria</taxon>
        <taxon>Pseudomonadati</taxon>
        <taxon>Bacteroidota</taxon>
        <taxon>Sphingobacteriia</taxon>
        <taxon>Sphingobacteriales</taxon>
        <taxon>Sphingobacteriaceae</taxon>
        <taxon>Pedobacter</taxon>
    </lineage>
</organism>
<dbReference type="InterPro" id="IPR000866">
    <property type="entry name" value="AhpC/TSA"/>
</dbReference>
<sequence>MKRILFACLMMLGIMTKAQNGYQIGDVASDFNLKNVDGKSVSLANYKDAKGYIIVFTCNTCPVAQAYQDRVEALNKEYAPKGYPVIAINTNDPIASPGDSYAKMQERAKQKKFSFAYLEDPNHIYTKKYGANKTPHVFILQKTAKGNEVAYIGAIDNDQEEVNPQKETYVQNAINLLLQGKKPTVTYTKAIGCSIRWKKESTTE</sequence>
<dbReference type="Gene3D" id="3.40.30.10">
    <property type="entry name" value="Glutaredoxin"/>
    <property type="match status" value="1"/>
</dbReference>
<dbReference type="InterPro" id="IPR047262">
    <property type="entry name" value="PRX-like1"/>
</dbReference>
<dbReference type="SUPFAM" id="SSF52833">
    <property type="entry name" value="Thioredoxin-like"/>
    <property type="match status" value="1"/>
</dbReference>
<feature type="chain" id="PRO_5036897022" evidence="1">
    <location>
        <begin position="21"/>
        <end position="204"/>
    </location>
</feature>